<dbReference type="SUPFAM" id="SSF75169">
    <property type="entry name" value="DsrEFH-like"/>
    <property type="match status" value="1"/>
</dbReference>
<evidence type="ECO:0008006" key="3">
    <source>
        <dbReference type="Google" id="ProtNLM"/>
    </source>
</evidence>
<dbReference type="Gene3D" id="3.40.1260.10">
    <property type="entry name" value="DsrEFH-like"/>
    <property type="match status" value="1"/>
</dbReference>
<protein>
    <recommendedName>
        <fullName evidence="3">Peroxiredoxin family protein</fullName>
    </recommendedName>
</protein>
<accession>A0A0A8X8F0</accession>
<gene>
    <name evidence="1" type="ORF">SAMD00020551_3711</name>
</gene>
<dbReference type="OrthoDB" id="2864546at2"/>
<dbReference type="STRING" id="1321606.SAMD00020551_3711"/>
<proteinExistence type="predicted"/>
<keyword evidence="2" id="KW-1185">Reference proteome</keyword>
<organism evidence="1 2">
    <name type="scientific">Mesobacillus selenatarsenatis (strain DSM 18680 / JCM 14380 / FERM P-15431 / SF-1)</name>
    <dbReference type="NCBI Taxonomy" id="1321606"/>
    <lineage>
        <taxon>Bacteria</taxon>
        <taxon>Bacillati</taxon>
        <taxon>Bacillota</taxon>
        <taxon>Bacilli</taxon>
        <taxon>Bacillales</taxon>
        <taxon>Bacillaceae</taxon>
        <taxon>Mesobacillus</taxon>
    </lineage>
</organism>
<evidence type="ECO:0000313" key="2">
    <source>
        <dbReference type="Proteomes" id="UP000031014"/>
    </source>
</evidence>
<sequence>MEKKKVVVMALHDQLESAYPPLNVAVGAASSGADVILAFSRRGVNILDKRYVSVPSEDLEYLSNALNDFGVSSVHDLLGIAVEMGAQLYVVDLDVNDRFDFIHPAEQVPIKWLLNEAASADLFMHF</sequence>
<comment type="caution">
    <text evidence="1">The sequence shown here is derived from an EMBL/GenBank/DDBJ whole genome shotgun (WGS) entry which is preliminary data.</text>
</comment>
<evidence type="ECO:0000313" key="1">
    <source>
        <dbReference type="EMBL" id="GAM15554.1"/>
    </source>
</evidence>
<dbReference type="InterPro" id="IPR027396">
    <property type="entry name" value="DsrEFH-like"/>
</dbReference>
<dbReference type="AlphaFoldDB" id="A0A0A8X8F0"/>
<dbReference type="Proteomes" id="UP000031014">
    <property type="component" value="Unassembled WGS sequence"/>
</dbReference>
<dbReference type="RefSeq" id="WP_041967204.1">
    <property type="nucleotide sequence ID" value="NZ_BASE01000087.1"/>
</dbReference>
<name>A0A0A8X8F0_MESS1</name>
<dbReference type="EMBL" id="BASE01000087">
    <property type="protein sequence ID" value="GAM15554.1"/>
    <property type="molecule type" value="Genomic_DNA"/>
</dbReference>
<reference evidence="1 2" key="1">
    <citation type="submission" date="2013-06" db="EMBL/GenBank/DDBJ databases">
        <title>Whole genome shotgun sequence of Bacillus selenatarsenatis SF-1.</title>
        <authorList>
            <person name="Kuroda M."/>
            <person name="Sei K."/>
            <person name="Yamashita M."/>
            <person name="Ike M."/>
        </authorList>
    </citation>
    <scope>NUCLEOTIDE SEQUENCE [LARGE SCALE GENOMIC DNA]</scope>
    <source>
        <strain evidence="1 2">SF-1</strain>
    </source>
</reference>